<organism evidence="2 3">
    <name type="scientific">Tateyamaria omphalii</name>
    <dbReference type="NCBI Taxonomy" id="299262"/>
    <lineage>
        <taxon>Bacteria</taxon>
        <taxon>Pseudomonadati</taxon>
        <taxon>Pseudomonadota</taxon>
        <taxon>Alphaproteobacteria</taxon>
        <taxon>Rhodobacterales</taxon>
        <taxon>Roseobacteraceae</taxon>
        <taxon>Tateyamaria</taxon>
    </lineage>
</organism>
<reference evidence="2 3" key="1">
    <citation type="submission" date="2017-01" db="EMBL/GenBank/DDBJ databases">
        <title>Complete genome of Tateyamaria omphalii DOK1-4 isolated from seawater in Dokdo.</title>
        <authorList>
            <person name="Kim J.H."/>
            <person name="Chi W.-J."/>
        </authorList>
    </citation>
    <scope>NUCLEOTIDE SEQUENCE [LARGE SCALE GENOMIC DNA]</scope>
    <source>
        <strain evidence="2 3">DOK1-4</strain>
    </source>
</reference>
<dbReference type="Proteomes" id="UP000186336">
    <property type="component" value="Chromosome"/>
</dbReference>
<gene>
    <name evidence="2" type="ORF">BWR18_01260</name>
</gene>
<keyword evidence="1" id="KW-0812">Transmembrane</keyword>
<keyword evidence="1" id="KW-0472">Membrane</keyword>
<feature type="transmembrane region" description="Helical" evidence="1">
    <location>
        <begin position="36"/>
        <end position="57"/>
    </location>
</feature>
<proteinExistence type="predicted"/>
<dbReference type="STRING" id="299262.BWR18_01260"/>
<dbReference type="EMBL" id="CP019312">
    <property type="protein sequence ID" value="APX10482.1"/>
    <property type="molecule type" value="Genomic_DNA"/>
</dbReference>
<protein>
    <submittedName>
        <fullName evidence="2">Uncharacterized protein</fullName>
    </submittedName>
</protein>
<evidence type="ECO:0000313" key="3">
    <source>
        <dbReference type="Proteomes" id="UP000186336"/>
    </source>
</evidence>
<dbReference type="KEGG" id="tom:BWR18_01260"/>
<keyword evidence="3" id="KW-1185">Reference proteome</keyword>
<dbReference type="AlphaFoldDB" id="A0A1P8MR40"/>
<accession>A0A1P8MR40</accession>
<evidence type="ECO:0000313" key="2">
    <source>
        <dbReference type="EMBL" id="APX10482.1"/>
    </source>
</evidence>
<keyword evidence="1" id="KW-1133">Transmembrane helix</keyword>
<name>A0A1P8MR40_9RHOB</name>
<evidence type="ECO:0000256" key="1">
    <source>
        <dbReference type="SAM" id="Phobius"/>
    </source>
</evidence>
<sequence>MDALRRWRTEDRTMTALLKLIGAAHLEVGKAKGTGLGAVLLFLLGAGLLAVMAMGLLQGSVDPLKPLIALVDSSLN</sequence>